<evidence type="ECO:0000313" key="2">
    <source>
        <dbReference type="Proteomes" id="UP000295689"/>
    </source>
</evidence>
<keyword evidence="2" id="KW-1185">Reference proteome</keyword>
<sequence>MDNLQNLNRITPDNSLVPNYNLDNKEHFFELFISHNKEVCIVGKLDNNYIYWCSLTTVEEYETNSAIFEYLAFHPVKMVSNKYNALGSRYKEVESWHRLPITKRKLRNEDFYYSPANSAHFKEGKFFAREIHTFYRQEKLKCEYRLLGQLYVPILQTYKRALMKDGKNASYYLEMKPIIQIIEVEGYLKLCPDPDVRELYLECLEAGKSLYNRYMSEVR</sequence>
<reference evidence="1 2" key="1">
    <citation type="journal article" date="2015" name="Stand. Genomic Sci.">
        <title>Genomic Encyclopedia of Bacterial and Archaeal Type Strains, Phase III: the genomes of soil and plant-associated and newly described type strains.</title>
        <authorList>
            <person name="Whitman W.B."/>
            <person name="Woyke T."/>
            <person name="Klenk H.P."/>
            <person name="Zhou Y."/>
            <person name="Lilburn T.G."/>
            <person name="Beck B.J."/>
            <person name="De Vos P."/>
            <person name="Vandamme P."/>
            <person name="Eisen J.A."/>
            <person name="Garrity G."/>
            <person name="Hugenholtz P."/>
            <person name="Kyrpides N.C."/>
        </authorList>
    </citation>
    <scope>NUCLEOTIDE SEQUENCE [LARGE SCALE GENOMIC DNA]</scope>
    <source>
        <strain evidence="1 2">CV53</strain>
    </source>
</reference>
<accession>A0A4R2BGR1</accession>
<name>A0A4R2BGR1_9BACI</name>
<proteinExistence type="predicted"/>
<dbReference type="Proteomes" id="UP000295689">
    <property type="component" value="Unassembled WGS sequence"/>
</dbReference>
<organism evidence="1 2">
    <name type="scientific">Mesobacillus foraminis</name>
    <dbReference type="NCBI Taxonomy" id="279826"/>
    <lineage>
        <taxon>Bacteria</taxon>
        <taxon>Bacillati</taxon>
        <taxon>Bacillota</taxon>
        <taxon>Bacilli</taxon>
        <taxon>Bacillales</taxon>
        <taxon>Bacillaceae</taxon>
        <taxon>Mesobacillus</taxon>
    </lineage>
</organism>
<dbReference type="EMBL" id="SLVV01000006">
    <property type="protein sequence ID" value="TCN25094.1"/>
    <property type="molecule type" value="Genomic_DNA"/>
</dbReference>
<dbReference type="RefSeq" id="WP_132006536.1">
    <property type="nucleotide sequence ID" value="NZ_JABUHM010000004.1"/>
</dbReference>
<comment type="caution">
    <text evidence="1">The sequence shown here is derived from an EMBL/GenBank/DDBJ whole genome shotgun (WGS) entry which is preliminary data.</text>
</comment>
<dbReference type="AlphaFoldDB" id="A0A4R2BGR1"/>
<gene>
    <name evidence="1" type="ORF">EV146_106298</name>
</gene>
<evidence type="ECO:0000313" key="1">
    <source>
        <dbReference type="EMBL" id="TCN25094.1"/>
    </source>
</evidence>
<protein>
    <submittedName>
        <fullName evidence="1">Uncharacterized protein</fullName>
    </submittedName>
</protein>